<dbReference type="InterPro" id="IPR016024">
    <property type="entry name" value="ARM-type_fold"/>
</dbReference>
<dbReference type="Gene3D" id="1.20.1660.10">
    <property type="entry name" value="Hypothetical protein (EF3068)"/>
    <property type="match status" value="1"/>
</dbReference>
<protein>
    <submittedName>
        <fullName evidence="1">DNA alkylation repair protein</fullName>
    </submittedName>
</protein>
<evidence type="ECO:0000313" key="2">
    <source>
        <dbReference type="Proteomes" id="UP000282529"/>
    </source>
</evidence>
<comment type="caution">
    <text evidence="1">The sequence shown here is derived from an EMBL/GenBank/DDBJ whole genome shotgun (WGS) entry which is preliminary data.</text>
</comment>
<dbReference type="RefSeq" id="WP_124694377.1">
    <property type="nucleotide sequence ID" value="NZ_JBHUFE010000016.1"/>
</dbReference>
<dbReference type="InterPro" id="IPR014825">
    <property type="entry name" value="DNA_alkylation"/>
</dbReference>
<evidence type="ECO:0000313" key="1">
    <source>
        <dbReference type="EMBL" id="RQW13736.1"/>
    </source>
</evidence>
<accession>A0A3N9Q884</accession>
<dbReference type="Gene3D" id="1.25.40.290">
    <property type="entry name" value="ARM repeat domains"/>
    <property type="match status" value="1"/>
</dbReference>
<keyword evidence="2" id="KW-1185">Reference proteome</keyword>
<dbReference type="PANTHER" id="PTHR34070:SF1">
    <property type="entry name" value="DNA ALKYLATION REPAIR PROTEIN"/>
    <property type="match status" value="1"/>
</dbReference>
<dbReference type="Proteomes" id="UP000282529">
    <property type="component" value="Unassembled WGS sequence"/>
</dbReference>
<sequence length="223" mass="25941">MIEPIKQLVRELENERDPDAAAAMSSYMRDQFPFLGVRTPLRKQILKAFLAANPPDKKWIPLLWEMPEREFQYCGLDIALSLRKKLVPADLPMIETCIVSRSWWDTVDLLASNAAGFLLHKYPQLQADYGEKWLRSGNMWLNRTAILFQLHYKEATDEALLYSYIREHASSGEFFIQKAIGWALREYSKTNPASVVAFIEHEELKPLSRREGMKWLNRPGKIQ</sequence>
<organism evidence="1 2">
    <name type="scientific">Paenibacillus rhizophilus</name>
    <dbReference type="NCBI Taxonomy" id="1850366"/>
    <lineage>
        <taxon>Bacteria</taxon>
        <taxon>Bacillati</taxon>
        <taxon>Bacillota</taxon>
        <taxon>Bacilli</taxon>
        <taxon>Bacillales</taxon>
        <taxon>Paenibacillaceae</taxon>
        <taxon>Paenibacillus</taxon>
    </lineage>
</organism>
<dbReference type="Pfam" id="PF08713">
    <property type="entry name" value="DNA_alkylation"/>
    <property type="match status" value="1"/>
</dbReference>
<dbReference type="CDD" id="cd07064">
    <property type="entry name" value="AlkD_like_1"/>
    <property type="match status" value="1"/>
</dbReference>
<dbReference type="AlphaFoldDB" id="A0A3N9Q884"/>
<proteinExistence type="predicted"/>
<reference evidence="1 2" key="1">
    <citation type="submission" date="2018-11" db="EMBL/GenBank/DDBJ databases">
        <title>Genome sequence of strain 7197.</title>
        <authorList>
            <person name="Gao J."/>
            <person name="Sun J."/>
        </authorList>
    </citation>
    <scope>NUCLEOTIDE SEQUENCE [LARGE SCALE GENOMIC DNA]</scope>
    <source>
        <strain evidence="1 2">7197</strain>
    </source>
</reference>
<dbReference type="EMBL" id="RQPI01000001">
    <property type="protein sequence ID" value="RQW13736.1"/>
    <property type="molecule type" value="Genomic_DNA"/>
</dbReference>
<name>A0A3N9Q884_9BACL</name>
<dbReference type="PANTHER" id="PTHR34070">
    <property type="entry name" value="ARMADILLO-TYPE FOLD"/>
    <property type="match status" value="1"/>
</dbReference>
<dbReference type="OrthoDB" id="9775346at2"/>
<dbReference type="SUPFAM" id="SSF48371">
    <property type="entry name" value="ARM repeat"/>
    <property type="match status" value="1"/>
</dbReference>
<gene>
    <name evidence="1" type="ORF">EH198_04895</name>
</gene>